<reference evidence="3" key="1">
    <citation type="submission" date="2017-02" db="UniProtKB">
        <authorList>
            <consortium name="WormBaseParasite"/>
        </authorList>
    </citation>
    <scope>IDENTIFICATION</scope>
</reference>
<sequence length="114" mass="12664">MSELPTIGFQQERELENNTNIILFLNLFSRKVHPEAEKKTGENTAITMKNHPRLFHFRRVHRHDDPTKKPIKGRQAMRTETVAAAAAATAATVAVCGVAAKTIGNQLSEDGRTD</sequence>
<keyword evidence="2" id="KW-1185">Reference proteome</keyword>
<dbReference type="WBParaSite" id="NBR_0001121601-mRNA-1">
    <property type="protein sequence ID" value="NBR_0001121601-mRNA-1"/>
    <property type="gene ID" value="NBR_0001121601"/>
</dbReference>
<dbReference type="AlphaFoldDB" id="A0A0N4Y5E9"/>
<dbReference type="Proteomes" id="UP000271162">
    <property type="component" value="Unassembled WGS sequence"/>
</dbReference>
<reference evidence="1 2" key="2">
    <citation type="submission" date="2018-11" db="EMBL/GenBank/DDBJ databases">
        <authorList>
            <consortium name="Pathogen Informatics"/>
        </authorList>
    </citation>
    <scope>NUCLEOTIDE SEQUENCE [LARGE SCALE GENOMIC DNA]</scope>
</reference>
<evidence type="ECO:0000313" key="3">
    <source>
        <dbReference type="WBParaSite" id="NBR_0001121601-mRNA-1"/>
    </source>
</evidence>
<evidence type="ECO:0000313" key="1">
    <source>
        <dbReference type="EMBL" id="VDL74806.1"/>
    </source>
</evidence>
<dbReference type="EMBL" id="UYSL01020482">
    <property type="protein sequence ID" value="VDL74806.1"/>
    <property type="molecule type" value="Genomic_DNA"/>
</dbReference>
<organism evidence="3">
    <name type="scientific">Nippostrongylus brasiliensis</name>
    <name type="common">Rat hookworm</name>
    <dbReference type="NCBI Taxonomy" id="27835"/>
    <lineage>
        <taxon>Eukaryota</taxon>
        <taxon>Metazoa</taxon>
        <taxon>Ecdysozoa</taxon>
        <taxon>Nematoda</taxon>
        <taxon>Chromadorea</taxon>
        <taxon>Rhabditida</taxon>
        <taxon>Rhabditina</taxon>
        <taxon>Rhabditomorpha</taxon>
        <taxon>Strongyloidea</taxon>
        <taxon>Heligmosomidae</taxon>
        <taxon>Nippostrongylus</taxon>
    </lineage>
</organism>
<gene>
    <name evidence="1" type="ORF">NBR_LOCUS11217</name>
</gene>
<proteinExistence type="predicted"/>
<protein>
    <submittedName>
        <fullName evidence="1 3">Uncharacterized protein</fullName>
    </submittedName>
</protein>
<accession>A0A0N4Y5E9</accession>
<evidence type="ECO:0000313" key="2">
    <source>
        <dbReference type="Proteomes" id="UP000271162"/>
    </source>
</evidence>
<name>A0A0N4Y5E9_NIPBR</name>